<sequence>GLNSPLKGMFPDLASCSFDKNFYSPANKIELSRILDNVILPKKGRLSEGYIEEKNIENSEEFLPGKRKHSAVESGINALKNQLNISSTIHVDQGLNRVRYHRKEFSFDHLPLMHGRVLQLDELLLTMESLKTRDFIHASKILKQQGKKCHVY</sequence>
<organism evidence="1">
    <name type="scientific">marine sediment metagenome</name>
    <dbReference type="NCBI Taxonomy" id="412755"/>
    <lineage>
        <taxon>unclassified sequences</taxon>
        <taxon>metagenomes</taxon>
        <taxon>ecological metagenomes</taxon>
    </lineage>
</organism>
<protein>
    <submittedName>
        <fullName evidence="1">Uncharacterized protein</fullName>
    </submittedName>
</protein>
<name>X0TCT7_9ZZZZ</name>
<dbReference type="AlphaFoldDB" id="X0TCT7"/>
<feature type="non-terminal residue" evidence="1">
    <location>
        <position position="1"/>
    </location>
</feature>
<proteinExistence type="predicted"/>
<comment type="caution">
    <text evidence="1">The sequence shown here is derived from an EMBL/GenBank/DDBJ whole genome shotgun (WGS) entry which is preliminary data.</text>
</comment>
<evidence type="ECO:0000313" key="1">
    <source>
        <dbReference type="EMBL" id="GAF91353.1"/>
    </source>
</evidence>
<reference evidence="1" key="1">
    <citation type="journal article" date="2014" name="Front. Microbiol.">
        <title>High frequency of phylogenetically diverse reductive dehalogenase-homologous genes in deep subseafloor sedimentary metagenomes.</title>
        <authorList>
            <person name="Kawai M."/>
            <person name="Futagami T."/>
            <person name="Toyoda A."/>
            <person name="Takaki Y."/>
            <person name="Nishi S."/>
            <person name="Hori S."/>
            <person name="Arai W."/>
            <person name="Tsubouchi T."/>
            <person name="Morono Y."/>
            <person name="Uchiyama I."/>
            <person name="Ito T."/>
            <person name="Fujiyama A."/>
            <person name="Inagaki F."/>
            <person name="Takami H."/>
        </authorList>
    </citation>
    <scope>NUCLEOTIDE SEQUENCE</scope>
    <source>
        <strain evidence="1">Expedition CK06-06</strain>
    </source>
</reference>
<dbReference type="EMBL" id="BARS01011568">
    <property type="protein sequence ID" value="GAF91353.1"/>
    <property type="molecule type" value="Genomic_DNA"/>
</dbReference>
<accession>X0TCT7</accession>
<gene>
    <name evidence="1" type="ORF">S01H1_20989</name>
</gene>